<accession>A0ABW7INN1</accession>
<dbReference type="InterPro" id="IPR001497">
    <property type="entry name" value="MethylDNA_cys_MeTrfase_AS"/>
</dbReference>
<evidence type="ECO:0000313" key="12">
    <source>
        <dbReference type="Proteomes" id="UP001607125"/>
    </source>
</evidence>
<evidence type="ECO:0000256" key="1">
    <source>
        <dbReference type="ARBA" id="ARBA00001286"/>
    </source>
</evidence>
<dbReference type="PANTHER" id="PTHR10815">
    <property type="entry name" value="METHYLATED-DNA--PROTEIN-CYSTEINE METHYLTRANSFERASE"/>
    <property type="match status" value="1"/>
</dbReference>
<keyword evidence="12" id="KW-1185">Reference proteome</keyword>
<dbReference type="HAMAP" id="MF_00772">
    <property type="entry name" value="OGT"/>
    <property type="match status" value="1"/>
</dbReference>
<comment type="subcellular location">
    <subcellularLocation>
        <location evidence="8">Cytoplasm</location>
    </subcellularLocation>
</comment>
<evidence type="ECO:0000256" key="7">
    <source>
        <dbReference type="ARBA" id="ARBA00049348"/>
    </source>
</evidence>
<comment type="catalytic activity">
    <reaction evidence="1 8">
        <text>a 4-O-methyl-thymidine in DNA + L-cysteinyl-[protein] = a thymidine in DNA + S-methyl-L-cysteinyl-[protein]</text>
        <dbReference type="Rhea" id="RHEA:53428"/>
        <dbReference type="Rhea" id="RHEA-COMP:10131"/>
        <dbReference type="Rhea" id="RHEA-COMP:10132"/>
        <dbReference type="Rhea" id="RHEA-COMP:13555"/>
        <dbReference type="Rhea" id="RHEA-COMP:13556"/>
        <dbReference type="ChEBI" id="CHEBI:29950"/>
        <dbReference type="ChEBI" id="CHEBI:82612"/>
        <dbReference type="ChEBI" id="CHEBI:137386"/>
        <dbReference type="ChEBI" id="CHEBI:137387"/>
        <dbReference type="EC" id="2.1.1.63"/>
    </reaction>
</comment>
<dbReference type="EMBL" id="JBIHSF010000011">
    <property type="protein sequence ID" value="MFH0263234.1"/>
    <property type="molecule type" value="Genomic_DNA"/>
</dbReference>
<dbReference type="Pfam" id="PF02870">
    <property type="entry name" value="Methyltransf_1N"/>
    <property type="match status" value="1"/>
</dbReference>
<dbReference type="NCBIfam" id="TIGR00589">
    <property type="entry name" value="ogt"/>
    <property type="match status" value="1"/>
</dbReference>
<dbReference type="Proteomes" id="UP001607125">
    <property type="component" value="Unassembled WGS sequence"/>
</dbReference>
<comment type="function">
    <text evidence="8">Involved in the cellular defense against the biological effects of O6-methylguanine (O6-MeG) and O4-methylthymine (O4-MeT) in DNA. Repairs the methylated nucleobase in DNA by stoichiometrically transferring the methyl group to a cysteine residue in the enzyme. This is a suicide reaction: the enzyme is irreversibly inactivated.</text>
</comment>
<keyword evidence="3 8" id="KW-0489">Methyltransferase</keyword>
<evidence type="ECO:0000256" key="3">
    <source>
        <dbReference type="ARBA" id="ARBA00022603"/>
    </source>
</evidence>
<dbReference type="PROSITE" id="PS00374">
    <property type="entry name" value="MGMT"/>
    <property type="match status" value="1"/>
</dbReference>
<comment type="caution">
    <text evidence="11">The sequence shown here is derived from an EMBL/GenBank/DDBJ whole genome shotgun (WGS) entry which is preliminary data.</text>
</comment>
<dbReference type="InterPro" id="IPR036388">
    <property type="entry name" value="WH-like_DNA-bd_sf"/>
</dbReference>
<keyword evidence="2 8" id="KW-0963">Cytoplasm</keyword>
<dbReference type="InterPro" id="IPR036631">
    <property type="entry name" value="MGMT_N_sf"/>
</dbReference>
<comment type="miscellaneous">
    <text evidence="8">This enzyme catalyzes only one turnover and therefore is not strictly catalytic. According to one definition, an enzyme is a biocatalyst that acts repeatedly and over many reaction cycles.</text>
</comment>
<dbReference type="Gene3D" id="3.30.160.70">
    <property type="entry name" value="Methylated DNA-protein cysteine methyltransferase domain"/>
    <property type="match status" value="1"/>
</dbReference>
<dbReference type="CDD" id="cd06445">
    <property type="entry name" value="ATase"/>
    <property type="match status" value="1"/>
</dbReference>
<dbReference type="PANTHER" id="PTHR10815:SF5">
    <property type="entry name" value="METHYLATED-DNA--PROTEIN-CYSTEINE METHYLTRANSFERASE"/>
    <property type="match status" value="1"/>
</dbReference>
<feature type="active site" description="Nucleophile; methyl group acceptor" evidence="8">
    <location>
        <position position="127"/>
    </location>
</feature>
<dbReference type="EC" id="2.1.1.63" evidence="8"/>
<evidence type="ECO:0000313" key="11">
    <source>
        <dbReference type="EMBL" id="MFH0263234.1"/>
    </source>
</evidence>
<dbReference type="InterPro" id="IPR036217">
    <property type="entry name" value="MethylDNA_cys_MeTrfase_DNAb"/>
</dbReference>
<dbReference type="GO" id="GO:0003908">
    <property type="term" value="F:methylated-DNA-[protein]-cysteine S-methyltransferase activity"/>
    <property type="evidence" value="ECO:0007669"/>
    <property type="project" value="UniProtKB-EC"/>
</dbReference>
<evidence type="ECO:0000259" key="9">
    <source>
        <dbReference type="Pfam" id="PF01035"/>
    </source>
</evidence>
<dbReference type="Pfam" id="PF01035">
    <property type="entry name" value="DNA_binding_1"/>
    <property type="match status" value="1"/>
</dbReference>
<dbReference type="Gene3D" id="1.10.10.10">
    <property type="entry name" value="Winged helix-like DNA-binding domain superfamily/Winged helix DNA-binding domain"/>
    <property type="match status" value="1"/>
</dbReference>
<dbReference type="GO" id="GO:0032259">
    <property type="term" value="P:methylation"/>
    <property type="evidence" value="ECO:0007669"/>
    <property type="project" value="UniProtKB-KW"/>
</dbReference>
<evidence type="ECO:0000256" key="4">
    <source>
        <dbReference type="ARBA" id="ARBA00022679"/>
    </source>
</evidence>
<evidence type="ECO:0000256" key="6">
    <source>
        <dbReference type="ARBA" id="ARBA00023204"/>
    </source>
</evidence>
<name>A0ABW7INN1_9VIBR</name>
<comment type="catalytic activity">
    <reaction evidence="7 8">
        <text>a 6-O-methyl-2'-deoxyguanosine in DNA + L-cysteinyl-[protein] = S-methyl-L-cysteinyl-[protein] + a 2'-deoxyguanosine in DNA</text>
        <dbReference type="Rhea" id="RHEA:24000"/>
        <dbReference type="Rhea" id="RHEA-COMP:10131"/>
        <dbReference type="Rhea" id="RHEA-COMP:10132"/>
        <dbReference type="Rhea" id="RHEA-COMP:11367"/>
        <dbReference type="Rhea" id="RHEA-COMP:11368"/>
        <dbReference type="ChEBI" id="CHEBI:29950"/>
        <dbReference type="ChEBI" id="CHEBI:82612"/>
        <dbReference type="ChEBI" id="CHEBI:85445"/>
        <dbReference type="ChEBI" id="CHEBI:85448"/>
        <dbReference type="EC" id="2.1.1.63"/>
    </reaction>
</comment>
<feature type="domain" description="Methylguanine DNA methyltransferase ribonuclease-like" evidence="10">
    <location>
        <begin position="3"/>
        <end position="71"/>
    </location>
</feature>
<dbReference type="InterPro" id="IPR008332">
    <property type="entry name" value="MethylG_MeTrfase_N"/>
</dbReference>
<keyword evidence="6 8" id="KW-0234">DNA repair</keyword>
<sequence length="161" mass="17539">MNYYLITPSPLGDVTIQANDDGLLGLWFEEHTTLPDVLGSLAPEHPILVEASKQLTSYFEGKVQSFDLPLAAEGTDFQKLVWRALCDIPFGESISYQELANRIGKPKAVRAVGAANGKNPISVIVPCHRVIGKSGTLTGYAGGVERKKSYWSWKALSFNAT</sequence>
<feature type="domain" description="Methylated-DNA-[protein]-cysteine S-methyltransferase DNA binding" evidence="9">
    <location>
        <begin position="76"/>
        <end position="150"/>
    </location>
</feature>
<reference evidence="11 12" key="1">
    <citation type="submission" date="2024-10" db="EMBL/GenBank/DDBJ databases">
        <authorList>
            <person name="Yibar A."/>
            <person name="Saticioglu I.B."/>
            <person name="Duman M."/>
            <person name="Ajmi N."/>
            <person name="Gurler F."/>
            <person name="Ay H."/>
            <person name="Onuk E."/>
            <person name="Guler S."/>
            <person name="Romalde J.L."/>
        </authorList>
    </citation>
    <scope>NUCLEOTIDE SEQUENCE [LARGE SCALE GENOMIC DNA]</scope>
    <source>
        <strain evidence="11 12">1-TCBS-B</strain>
    </source>
</reference>
<gene>
    <name evidence="11" type="ORF">ACGRH2_22830</name>
</gene>
<evidence type="ECO:0000259" key="10">
    <source>
        <dbReference type="Pfam" id="PF02870"/>
    </source>
</evidence>
<dbReference type="InterPro" id="IPR014048">
    <property type="entry name" value="MethylDNA_cys_MeTrfase_DNA-bd"/>
</dbReference>
<evidence type="ECO:0000256" key="2">
    <source>
        <dbReference type="ARBA" id="ARBA00022490"/>
    </source>
</evidence>
<dbReference type="InterPro" id="IPR023546">
    <property type="entry name" value="MGMT"/>
</dbReference>
<evidence type="ECO:0000256" key="5">
    <source>
        <dbReference type="ARBA" id="ARBA00022763"/>
    </source>
</evidence>
<protein>
    <recommendedName>
        <fullName evidence="8">Methylated-DNA--protein-cysteine methyltransferase</fullName>
        <ecNumber evidence="8">2.1.1.63</ecNumber>
    </recommendedName>
    <alternativeName>
        <fullName evidence="8">6-O-methylguanine-DNA methyltransferase</fullName>
        <shortName evidence="8">MGMT</shortName>
    </alternativeName>
    <alternativeName>
        <fullName evidence="8">O-6-methylguanine-DNA-alkyltransferase</fullName>
    </alternativeName>
</protein>
<proteinExistence type="inferred from homology"/>
<comment type="similarity">
    <text evidence="8">Belongs to the MGMT family.</text>
</comment>
<organism evidence="11 12">
    <name type="scientific">Vibrio barjaei</name>
    <dbReference type="NCBI Taxonomy" id="1676683"/>
    <lineage>
        <taxon>Bacteria</taxon>
        <taxon>Pseudomonadati</taxon>
        <taxon>Pseudomonadota</taxon>
        <taxon>Gammaproteobacteria</taxon>
        <taxon>Vibrionales</taxon>
        <taxon>Vibrionaceae</taxon>
        <taxon>Vibrio</taxon>
    </lineage>
</organism>
<keyword evidence="5 8" id="KW-0227">DNA damage</keyword>
<dbReference type="SUPFAM" id="SSF46767">
    <property type="entry name" value="Methylated DNA-protein cysteine methyltransferase, C-terminal domain"/>
    <property type="match status" value="1"/>
</dbReference>
<evidence type="ECO:0000256" key="8">
    <source>
        <dbReference type="HAMAP-Rule" id="MF_00772"/>
    </source>
</evidence>
<keyword evidence="4 8" id="KW-0808">Transferase</keyword>
<dbReference type="SUPFAM" id="SSF53155">
    <property type="entry name" value="Methylated DNA-protein cysteine methyltransferase domain"/>
    <property type="match status" value="1"/>
</dbReference>
<dbReference type="RefSeq" id="WP_394630109.1">
    <property type="nucleotide sequence ID" value="NZ_JBIHSF010000011.1"/>
</dbReference>